<dbReference type="Gene3D" id="3.40.50.970">
    <property type="match status" value="1"/>
</dbReference>
<dbReference type="FunFam" id="3.40.50.970:FF:000129">
    <property type="entry name" value="Transketolase"/>
    <property type="match status" value="1"/>
</dbReference>
<evidence type="ECO:0000259" key="5">
    <source>
        <dbReference type="SMART" id="SM00861"/>
    </source>
</evidence>
<proteinExistence type="inferred from homology"/>
<dbReference type="InterPro" id="IPR029061">
    <property type="entry name" value="THDP-binding"/>
</dbReference>
<organism evidence="6 7">
    <name type="scientific">Anaerofustis stercorihominis</name>
    <dbReference type="NCBI Taxonomy" id="214853"/>
    <lineage>
        <taxon>Bacteria</taxon>
        <taxon>Bacillati</taxon>
        <taxon>Bacillota</taxon>
        <taxon>Clostridia</taxon>
        <taxon>Eubacteriales</taxon>
        <taxon>Eubacteriaceae</taxon>
        <taxon>Anaerofustis</taxon>
    </lineage>
</organism>
<gene>
    <name evidence="6" type="ORF">DW687_09490</name>
</gene>
<dbReference type="SUPFAM" id="SSF52922">
    <property type="entry name" value="TK C-terminal domain-like"/>
    <property type="match status" value="1"/>
</dbReference>
<feature type="domain" description="Transketolase-like pyrimidine-binding" evidence="5">
    <location>
        <begin position="4"/>
        <end position="169"/>
    </location>
</feature>
<dbReference type="RefSeq" id="WP_117532569.1">
    <property type="nucleotide sequence ID" value="NZ_JBKXAL010000002.1"/>
</dbReference>
<dbReference type="PANTHER" id="PTHR43825">
    <property type="entry name" value="PYRUVATE DEHYDROGENASE E1 COMPONENT"/>
    <property type="match status" value="1"/>
</dbReference>
<name>A0A3E3DWE1_9FIRM</name>
<dbReference type="AlphaFoldDB" id="A0A3E3DWE1"/>
<dbReference type="SUPFAM" id="SSF52518">
    <property type="entry name" value="Thiamin diphosphate-binding fold (THDP-binding)"/>
    <property type="match status" value="1"/>
</dbReference>
<dbReference type="EMBL" id="QUSM01000005">
    <property type="protein sequence ID" value="RGD73580.1"/>
    <property type="molecule type" value="Genomic_DNA"/>
</dbReference>
<evidence type="ECO:0000313" key="6">
    <source>
        <dbReference type="EMBL" id="RGD73580.1"/>
    </source>
</evidence>
<dbReference type="Pfam" id="PF02779">
    <property type="entry name" value="Transket_pyr"/>
    <property type="match status" value="1"/>
</dbReference>
<dbReference type="InterPro" id="IPR009014">
    <property type="entry name" value="Transketo_C/PFOR_II"/>
</dbReference>
<protein>
    <submittedName>
        <fullName evidence="6">Transketolase family protein</fullName>
    </submittedName>
</protein>
<evidence type="ECO:0000256" key="2">
    <source>
        <dbReference type="ARBA" id="ARBA00007131"/>
    </source>
</evidence>
<evidence type="ECO:0000256" key="1">
    <source>
        <dbReference type="ARBA" id="ARBA00001964"/>
    </source>
</evidence>
<dbReference type="SMART" id="SM00861">
    <property type="entry name" value="Transket_pyr"/>
    <property type="match status" value="1"/>
</dbReference>
<reference evidence="6 7" key="1">
    <citation type="submission" date="2018-08" db="EMBL/GenBank/DDBJ databases">
        <title>A genome reference for cultivated species of the human gut microbiota.</title>
        <authorList>
            <person name="Zou Y."/>
            <person name="Xue W."/>
            <person name="Luo G."/>
        </authorList>
    </citation>
    <scope>NUCLEOTIDE SEQUENCE [LARGE SCALE GENOMIC DNA]</scope>
    <source>
        <strain evidence="6 7">AM25-6</strain>
    </source>
</reference>
<dbReference type="InterPro" id="IPR005475">
    <property type="entry name" value="Transketolase-like_Pyr-bd"/>
</dbReference>
<dbReference type="InterPro" id="IPR051157">
    <property type="entry name" value="PDH/Transketolase"/>
</dbReference>
<comment type="caution">
    <text evidence="6">The sequence shown here is derived from an EMBL/GenBank/DDBJ whole genome shotgun (WGS) entry which is preliminary data.</text>
</comment>
<comment type="cofactor">
    <cofactor evidence="1">
        <name>thiamine diphosphate</name>
        <dbReference type="ChEBI" id="CHEBI:58937"/>
    </cofactor>
</comment>
<evidence type="ECO:0000256" key="4">
    <source>
        <dbReference type="ARBA" id="ARBA00023052"/>
    </source>
</evidence>
<comment type="similarity">
    <text evidence="2">Belongs to the transketolase family.</text>
</comment>
<evidence type="ECO:0000313" key="7">
    <source>
        <dbReference type="Proteomes" id="UP000261212"/>
    </source>
</evidence>
<keyword evidence="4" id="KW-0786">Thiamine pyrophosphate</keyword>
<dbReference type="CDD" id="cd07033">
    <property type="entry name" value="TPP_PYR_DXS_TK_like"/>
    <property type="match status" value="1"/>
</dbReference>
<keyword evidence="3" id="KW-0808">Transferase</keyword>
<dbReference type="PROSITE" id="PS00802">
    <property type="entry name" value="TRANSKETOLASE_2"/>
    <property type="match status" value="1"/>
</dbReference>
<dbReference type="Proteomes" id="UP000261212">
    <property type="component" value="Unassembled WGS sequence"/>
</dbReference>
<dbReference type="GO" id="GO:0016740">
    <property type="term" value="F:transferase activity"/>
    <property type="evidence" value="ECO:0007669"/>
    <property type="project" value="UniProtKB-KW"/>
</dbReference>
<dbReference type="Gene3D" id="3.40.50.920">
    <property type="match status" value="1"/>
</dbReference>
<dbReference type="InterPro" id="IPR020826">
    <property type="entry name" value="Transketolase_BS"/>
</dbReference>
<evidence type="ECO:0000256" key="3">
    <source>
        <dbReference type="ARBA" id="ARBA00022679"/>
    </source>
</evidence>
<dbReference type="PANTHER" id="PTHR43825:SF1">
    <property type="entry name" value="TRANSKETOLASE-LIKE PYRIMIDINE-BINDING DOMAIN-CONTAINING PROTEIN"/>
    <property type="match status" value="1"/>
</dbReference>
<dbReference type="Pfam" id="PF02780">
    <property type="entry name" value="Transketolase_C"/>
    <property type="match status" value="1"/>
</dbReference>
<sequence length="311" mass="32796">MSNIATRESYGNAVTELGKENSNIVVLDADLAGATKSGVFKKAFPERHFNAGIAEMDMVCLAAGLSLAGKIPFVSTFAVFGTGRAYDAVRNAVCYPKLNVKLALTHAGLTVGEDGATHQMLEDIALMNALPNMTVIVPADDTEAKQVVKAAVEIDGPVFMRFARAATPVVFGDDYKFEVGKAATIKEGDDVTLIACGIMVQKAIEAAEELKKDGINARVINMATIKPLDKAAVVKAAKETGAIVTCEEHSVYGGLGSVVSQALSEECPVPMEYVAVQDTFGESGTPDALLAKYHIDTPDIIEAAKKAVGRK</sequence>
<accession>A0A3E3DWE1</accession>
<dbReference type="InterPro" id="IPR033248">
    <property type="entry name" value="Transketolase_C"/>
</dbReference>